<feature type="signal peptide" evidence="9">
    <location>
        <begin position="1"/>
        <end position="31"/>
    </location>
</feature>
<dbReference type="Pfam" id="PF02868">
    <property type="entry name" value="Peptidase_M4_C"/>
    <property type="match status" value="1"/>
</dbReference>
<evidence type="ECO:0000256" key="7">
    <source>
        <dbReference type="ARBA" id="ARBA00023049"/>
    </source>
</evidence>
<keyword evidence="14" id="KW-1185">Reference proteome</keyword>
<dbReference type="CDD" id="cd09597">
    <property type="entry name" value="M4_TLP"/>
    <property type="match status" value="1"/>
</dbReference>
<keyword evidence="3" id="KW-0479">Metal-binding</keyword>
<dbReference type="EMBL" id="SOCE01000001">
    <property type="protein sequence ID" value="TDU87938.1"/>
    <property type="molecule type" value="Genomic_DNA"/>
</dbReference>
<dbReference type="Pfam" id="PF01447">
    <property type="entry name" value="Peptidase_M4"/>
    <property type="match status" value="1"/>
</dbReference>
<evidence type="ECO:0000313" key="14">
    <source>
        <dbReference type="Proteomes" id="UP000295151"/>
    </source>
</evidence>
<gene>
    <name evidence="13" type="ORF">EV138_1476</name>
</gene>
<dbReference type="Proteomes" id="UP000295151">
    <property type="component" value="Unassembled WGS sequence"/>
</dbReference>
<dbReference type="AlphaFoldDB" id="A0A4R7T9N0"/>
<evidence type="ECO:0000256" key="8">
    <source>
        <dbReference type="PIRSR" id="PIRSR623612-1"/>
    </source>
</evidence>
<comment type="cofactor">
    <cofactor evidence="9">
        <name>Zn(2+)</name>
        <dbReference type="ChEBI" id="CHEBI:29105"/>
    </cofactor>
</comment>
<evidence type="ECO:0000256" key="4">
    <source>
        <dbReference type="ARBA" id="ARBA00022729"/>
    </source>
</evidence>
<evidence type="ECO:0000256" key="2">
    <source>
        <dbReference type="ARBA" id="ARBA00022670"/>
    </source>
</evidence>
<evidence type="ECO:0000256" key="6">
    <source>
        <dbReference type="ARBA" id="ARBA00022833"/>
    </source>
</evidence>
<evidence type="ECO:0000259" key="11">
    <source>
        <dbReference type="Pfam" id="PF02868"/>
    </source>
</evidence>
<dbReference type="Gene3D" id="3.10.450.490">
    <property type="match status" value="1"/>
</dbReference>
<dbReference type="Pfam" id="PF07504">
    <property type="entry name" value="FTP"/>
    <property type="match status" value="1"/>
</dbReference>
<evidence type="ECO:0000259" key="10">
    <source>
        <dbReference type="Pfam" id="PF01447"/>
    </source>
</evidence>
<dbReference type="Gene3D" id="3.10.170.10">
    <property type="match status" value="1"/>
</dbReference>
<dbReference type="GO" id="GO:0005576">
    <property type="term" value="C:extracellular region"/>
    <property type="evidence" value="ECO:0007669"/>
    <property type="project" value="UniProtKB-SubCell"/>
</dbReference>
<evidence type="ECO:0000256" key="3">
    <source>
        <dbReference type="ARBA" id="ARBA00022723"/>
    </source>
</evidence>
<dbReference type="GO" id="GO:0046872">
    <property type="term" value="F:metal ion binding"/>
    <property type="evidence" value="ECO:0007669"/>
    <property type="project" value="UniProtKB-UniRule"/>
</dbReference>
<dbReference type="RefSeq" id="WP_133977640.1">
    <property type="nucleotide sequence ID" value="NZ_SOCE01000001.1"/>
</dbReference>
<evidence type="ECO:0000256" key="5">
    <source>
        <dbReference type="ARBA" id="ARBA00022801"/>
    </source>
</evidence>
<sequence>MRRPHRHRLSMAIAAAAVAALAATTAGSALATQVPSAAARPVDNSAPAKQTVQAAKAVITAATTAALAHPEATGLGKDDKLTAVDALVDPDGKQHVRFSRTHKGLPVLRGDLVVHLDARSSWIGVTRAYKQVLKADTVSPKLTTGQAKEKAAAAGKGTAAEAQLVLSAGESGATLAYQVRVVNSSSKESPVREVLINALTGALISNAAVNDSFITPQVQAKLRKLGAPATPKSGFATGKSSSALAAPAATAVTYPAAAVGSGTSLFAGVVPLNTVQTAATAYLLKDSTRGNTQTRTARNTDTNDFSAGSSFTSTTNKWGLSDLTKPAVDAQYGITKTFDFYKSTFGRNGIKNDGAGAHALVHYSQNLGNAYWDPDCDCMLYGDGDGATFTKPLVVLDVTGHELSHGVVAATAALEPTRIDWRGSQFGEPGALNESLADIFGSSTEFATNNPNIPPNYLVGEQLGLAQKFLRRLDHPSLDKLEGTVDYWSKAAYDTEVHAGSGISSHAYYLLAEGSGAKTIGGVNYNSPTYDGSVVAGIGRTKATAIFYRAMTRYMVSTTDFHDARVATLQAAADLYGAASTEYTTVNKAWAAVNVTAANAPAALR</sequence>
<dbReference type="PRINTS" id="PR00730">
    <property type="entry name" value="THERMOLYSIN"/>
</dbReference>
<comment type="function">
    <text evidence="9">Extracellular zinc metalloprotease.</text>
</comment>
<reference evidence="13 14" key="1">
    <citation type="submission" date="2019-03" db="EMBL/GenBank/DDBJ databases">
        <title>Genomic Encyclopedia of Type Strains, Phase III (KMG-III): the genomes of soil and plant-associated and newly described type strains.</title>
        <authorList>
            <person name="Whitman W."/>
        </authorList>
    </citation>
    <scope>NUCLEOTIDE SEQUENCE [LARGE SCALE GENOMIC DNA]</scope>
    <source>
        <strain evidence="13 14">VKM Ac-2575</strain>
    </source>
</reference>
<keyword evidence="7 9" id="KW-0482">Metalloprotease</keyword>
<dbReference type="InterPro" id="IPR013856">
    <property type="entry name" value="Peptidase_M4_domain"/>
</dbReference>
<comment type="subcellular location">
    <subcellularLocation>
        <location evidence="9">Secreted</location>
    </subcellularLocation>
</comment>
<comment type="caution">
    <text evidence="13">The sequence shown here is derived from an EMBL/GenBank/DDBJ whole genome shotgun (WGS) entry which is preliminary data.</text>
</comment>
<dbReference type="InterPro" id="IPR011096">
    <property type="entry name" value="FTP_domain"/>
</dbReference>
<dbReference type="SUPFAM" id="SSF55486">
    <property type="entry name" value="Metalloproteases ('zincins'), catalytic domain"/>
    <property type="match status" value="1"/>
</dbReference>
<evidence type="ECO:0000259" key="12">
    <source>
        <dbReference type="Pfam" id="PF07504"/>
    </source>
</evidence>
<feature type="domain" description="Peptidase M4 C-terminal" evidence="11">
    <location>
        <begin position="427"/>
        <end position="595"/>
    </location>
</feature>
<dbReference type="GO" id="GO:0004222">
    <property type="term" value="F:metalloendopeptidase activity"/>
    <property type="evidence" value="ECO:0007669"/>
    <property type="project" value="UniProtKB-UniRule"/>
</dbReference>
<dbReference type="EC" id="3.4.24.-" evidence="9"/>
<dbReference type="PANTHER" id="PTHR33794:SF1">
    <property type="entry name" value="BACILLOLYSIN"/>
    <property type="match status" value="1"/>
</dbReference>
<name>A0A4R7T9N0_9ACTN</name>
<dbReference type="InterPro" id="IPR027268">
    <property type="entry name" value="Peptidase_M4/M1_CTD_sf"/>
</dbReference>
<evidence type="ECO:0000256" key="9">
    <source>
        <dbReference type="RuleBase" id="RU366073"/>
    </source>
</evidence>
<protein>
    <recommendedName>
        <fullName evidence="9">Neutral metalloproteinase</fullName>
        <ecNumber evidence="9">3.4.24.-</ecNumber>
    </recommendedName>
</protein>
<evidence type="ECO:0000256" key="1">
    <source>
        <dbReference type="ARBA" id="ARBA00009388"/>
    </source>
</evidence>
<dbReference type="PANTHER" id="PTHR33794">
    <property type="entry name" value="BACILLOLYSIN"/>
    <property type="match status" value="1"/>
</dbReference>
<dbReference type="Gene3D" id="1.10.390.10">
    <property type="entry name" value="Neutral Protease Domain 2"/>
    <property type="match status" value="1"/>
</dbReference>
<organism evidence="13 14">
    <name type="scientific">Kribbella voronezhensis</name>
    <dbReference type="NCBI Taxonomy" id="2512212"/>
    <lineage>
        <taxon>Bacteria</taxon>
        <taxon>Bacillati</taxon>
        <taxon>Actinomycetota</taxon>
        <taxon>Actinomycetes</taxon>
        <taxon>Propionibacteriales</taxon>
        <taxon>Kribbellaceae</taxon>
        <taxon>Kribbella</taxon>
    </lineage>
</organism>
<keyword evidence="9" id="KW-0964">Secreted</keyword>
<feature type="domain" description="Peptidase M4" evidence="10">
    <location>
        <begin position="260"/>
        <end position="408"/>
    </location>
</feature>
<feature type="chain" id="PRO_5023077339" description="Neutral metalloproteinase" evidence="9">
    <location>
        <begin position="32"/>
        <end position="605"/>
    </location>
</feature>
<proteinExistence type="inferred from homology"/>
<keyword evidence="2 9" id="KW-0645">Protease</keyword>
<dbReference type="InterPro" id="IPR050728">
    <property type="entry name" value="Zinc_Metalloprotease_M4"/>
</dbReference>
<feature type="active site" description="Proton donor" evidence="8">
    <location>
        <position position="498"/>
    </location>
</feature>
<feature type="domain" description="FTP" evidence="12">
    <location>
        <begin position="79"/>
        <end position="128"/>
    </location>
</feature>
<evidence type="ECO:0000313" key="13">
    <source>
        <dbReference type="EMBL" id="TDU87938.1"/>
    </source>
</evidence>
<dbReference type="InterPro" id="IPR023612">
    <property type="entry name" value="Peptidase_M4"/>
</dbReference>
<dbReference type="InterPro" id="IPR001570">
    <property type="entry name" value="Peptidase_M4_C_domain"/>
</dbReference>
<accession>A0A4R7T9N0</accession>
<keyword evidence="5 9" id="KW-0378">Hydrolase</keyword>
<keyword evidence="4 9" id="KW-0732">Signal</keyword>
<dbReference type="OrthoDB" id="291295at2"/>
<dbReference type="GO" id="GO:0006508">
    <property type="term" value="P:proteolysis"/>
    <property type="evidence" value="ECO:0007669"/>
    <property type="project" value="UniProtKB-KW"/>
</dbReference>
<comment type="similarity">
    <text evidence="1 9">Belongs to the peptidase M4 family.</text>
</comment>
<keyword evidence="6 9" id="KW-0862">Zinc</keyword>
<feature type="active site" evidence="8">
    <location>
        <position position="402"/>
    </location>
</feature>